<dbReference type="EMBL" id="JAPCIO010000004">
    <property type="protein sequence ID" value="MCW1148112.1"/>
    <property type="molecule type" value="Genomic_DNA"/>
</dbReference>
<evidence type="ECO:0000256" key="9">
    <source>
        <dbReference type="ARBA" id="ARBA00023136"/>
    </source>
</evidence>
<dbReference type="PANTHER" id="PTHR33446:SF2">
    <property type="entry name" value="PROTEIN TONB"/>
    <property type="match status" value="1"/>
</dbReference>
<comment type="similarity">
    <text evidence="2">Belongs to the TonB family.</text>
</comment>
<accession>A0ABT3EHR1</accession>
<evidence type="ECO:0000256" key="8">
    <source>
        <dbReference type="ARBA" id="ARBA00022989"/>
    </source>
</evidence>
<dbReference type="InterPro" id="IPR037682">
    <property type="entry name" value="TonB_C"/>
</dbReference>
<evidence type="ECO:0000256" key="10">
    <source>
        <dbReference type="SAM" id="SignalP"/>
    </source>
</evidence>
<keyword evidence="9" id="KW-0472">Membrane</keyword>
<gene>
    <name evidence="12" type="ORF">OJ995_07765</name>
</gene>
<dbReference type="PROSITE" id="PS52015">
    <property type="entry name" value="TONB_CTD"/>
    <property type="match status" value="1"/>
</dbReference>
<dbReference type="Gene3D" id="3.30.1150.10">
    <property type="match status" value="1"/>
</dbReference>
<feature type="signal peptide" evidence="10">
    <location>
        <begin position="1"/>
        <end position="20"/>
    </location>
</feature>
<keyword evidence="10" id="KW-0732">Signal</keyword>
<evidence type="ECO:0000256" key="1">
    <source>
        <dbReference type="ARBA" id="ARBA00004383"/>
    </source>
</evidence>
<organism evidence="12 13">
    <name type="scientific">Flavobacterium lacisediminis</name>
    <dbReference type="NCBI Taxonomy" id="2989705"/>
    <lineage>
        <taxon>Bacteria</taxon>
        <taxon>Pseudomonadati</taxon>
        <taxon>Bacteroidota</taxon>
        <taxon>Flavobacteriia</taxon>
        <taxon>Flavobacteriales</taxon>
        <taxon>Flavobacteriaceae</taxon>
        <taxon>Flavobacterium</taxon>
    </lineage>
</organism>
<evidence type="ECO:0000256" key="7">
    <source>
        <dbReference type="ARBA" id="ARBA00022927"/>
    </source>
</evidence>
<name>A0ABT3EHR1_9FLAO</name>
<dbReference type="NCBIfam" id="TIGR01352">
    <property type="entry name" value="tonB_Cterm"/>
    <property type="match status" value="1"/>
</dbReference>
<evidence type="ECO:0000256" key="2">
    <source>
        <dbReference type="ARBA" id="ARBA00006555"/>
    </source>
</evidence>
<evidence type="ECO:0000313" key="12">
    <source>
        <dbReference type="EMBL" id="MCW1148112.1"/>
    </source>
</evidence>
<comment type="subcellular location">
    <subcellularLocation>
        <location evidence="1">Cell inner membrane</location>
        <topology evidence="1">Single-pass membrane protein</topology>
        <orientation evidence="1">Periplasmic side</orientation>
    </subcellularLocation>
</comment>
<evidence type="ECO:0000256" key="3">
    <source>
        <dbReference type="ARBA" id="ARBA00022448"/>
    </source>
</evidence>
<evidence type="ECO:0000259" key="11">
    <source>
        <dbReference type="PROSITE" id="PS52015"/>
    </source>
</evidence>
<dbReference type="Pfam" id="PF03544">
    <property type="entry name" value="TonB_C"/>
    <property type="match status" value="1"/>
</dbReference>
<dbReference type="SUPFAM" id="SSF74653">
    <property type="entry name" value="TolA/TonB C-terminal domain"/>
    <property type="match status" value="1"/>
</dbReference>
<keyword evidence="7" id="KW-0653">Protein transport</keyword>
<keyword evidence="5" id="KW-0997">Cell inner membrane</keyword>
<protein>
    <submittedName>
        <fullName evidence="12">Energy transducer TonB</fullName>
    </submittedName>
</protein>
<evidence type="ECO:0000313" key="13">
    <source>
        <dbReference type="Proteomes" id="UP001165677"/>
    </source>
</evidence>
<keyword evidence="3" id="KW-0813">Transport</keyword>
<evidence type="ECO:0000256" key="4">
    <source>
        <dbReference type="ARBA" id="ARBA00022475"/>
    </source>
</evidence>
<evidence type="ECO:0000256" key="6">
    <source>
        <dbReference type="ARBA" id="ARBA00022692"/>
    </source>
</evidence>
<keyword evidence="13" id="KW-1185">Reference proteome</keyword>
<dbReference type="PANTHER" id="PTHR33446">
    <property type="entry name" value="PROTEIN TONB-RELATED"/>
    <property type="match status" value="1"/>
</dbReference>
<keyword evidence="6" id="KW-0812">Transmembrane</keyword>
<dbReference type="InterPro" id="IPR006260">
    <property type="entry name" value="TonB/TolA_C"/>
</dbReference>
<comment type="caution">
    <text evidence="12">The sequence shown here is derived from an EMBL/GenBank/DDBJ whole genome shotgun (WGS) entry which is preliminary data.</text>
</comment>
<feature type="domain" description="TonB C-terminal" evidence="11">
    <location>
        <begin position="53"/>
        <end position="142"/>
    </location>
</feature>
<dbReference type="RefSeq" id="WP_264368894.1">
    <property type="nucleotide sequence ID" value="NZ_JAPCIO010000004.1"/>
</dbReference>
<dbReference type="InterPro" id="IPR051045">
    <property type="entry name" value="TonB-dependent_transducer"/>
</dbReference>
<proteinExistence type="inferred from homology"/>
<sequence>MMKKILFTLFIITQSFLVFSQESVKDSTEIAFIDLETYPVYEGCNENTNDASCFDKKIANHVKKNLKYPEKALNKGIQGTVKVDFVIDFDGSITNITTSGADKILQKEAVRIVNLLPKFKPGMQKGKPVKVHYSFPVTFKLQ</sequence>
<keyword evidence="8" id="KW-1133">Transmembrane helix</keyword>
<reference evidence="12" key="1">
    <citation type="submission" date="2022-10" db="EMBL/GenBank/DDBJ databases">
        <title>Flavobacterium sp. nov., a bacterium isolated from lake sediment.</title>
        <authorList>
            <person name="Qu J.-H."/>
        </authorList>
    </citation>
    <scope>NUCLEOTIDE SEQUENCE</scope>
    <source>
        <strain evidence="12">TH16-21</strain>
    </source>
</reference>
<feature type="chain" id="PRO_5045406503" evidence="10">
    <location>
        <begin position="21"/>
        <end position="142"/>
    </location>
</feature>
<evidence type="ECO:0000256" key="5">
    <source>
        <dbReference type="ARBA" id="ARBA00022519"/>
    </source>
</evidence>
<dbReference type="Proteomes" id="UP001165677">
    <property type="component" value="Unassembled WGS sequence"/>
</dbReference>
<keyword evidence="4" id="KW-1003">Cell membrane</keyword>